<feature type="region of interest" description="Disordered" evidence="1">
    <location>
        <begin position="13"/>
        <end position="45"/>
    </location>
</feature>
<dbReference type="GeneID" id="54459935"/>
<dbReference type="AlphaFoldDB" id="A0A6A6Z406"/>
<dbReference type="EMBL" id="MU003694">
    <property type="protein sequence ID" value="KAF2814987.1"/>
    <property type="molecule type" value="Genomic_DNA"/>
</dbReference>
<evidence type="ECO:0000256" key="1">
    <source>
        <dbReference type="SAM" id="MobiDB-lite"/>
    </source>
</evidence>
<sequence length="89" mass="9433">MYELARLSVTSCLPGRPNFSPYPPPTCSREADRTRKPRPPPFAGPPILLQLQRLYASLSKPSQRMGSSAGSASGTTNAVALVLLACASC</sequence>
<organism evidence="2">
    <name type="scientific">Mytilinidion resinicola</name>
    <dbReference type="NCBI Taxonomy" id="574789"/>
    <lineage>
        <taxon>Eukaryota</taxon>
        <taxon>Fungi</taxon>
        <taxon>Dikarya</taxon>
        <taxon>Ascomycota</taxon>
        <taxon>Pezizomycotina</taxon>
        <taxon>Dothideomycetes</taxon>
        <taxon>Pleosporomycetidae</taxon>
        <taxon>Mytilinidiales</taxon>
        <taxon>Mytilinidiaceae</taxon>
        <taxon>Mytilinidion</taxon>
    </lineage>
</organism>
<reference evidence="2 4" key="1">
    <citation type="journal article" date="2020" name="Stud. Mycol.">
        <title>101 Dothideomycetes genomes: a test case for predicting lifestyles and emergence of pathogens.</title>
        <authorList>
            <person name="Haridas S."/>
            <person name="Albert R."/>
            <person name="Binder M."/>
            <person name="Bloem J."/>
            <person name="Labutti K."/>
            <person name="Salamov A."/>
            <person name="Andreopoulos B."/>
            <person name="Baker S."/>
            <person name="Barry K."/>
            <person name="Bills G."/>
            <person name="Bluhm B."/>
            <person name="Cannon C."/>
            <person name="Castanera R."/>
            <person name="Culley D."/>
            <person name="Daum C."/>
            <person name="Ezra D."/>
            <person name="Gonzalez J."/>
            <person name="Henrissat B."/>
            <person name="Kuo A."/>
            <person name="Liang C."/>
            <person name="Lipzen A."/>
            <person name="Lutzoni F."/>
            <person name="Magnuson J."/>
            <person name="Mondo S."/>
            <person name="Nolan M."/>
            <person name="Ohm R."/>
            <person name="Pangilinan J."/>
            <person name="Park H.-J."/>
            <person name="Ramirez L."/>
            <person name="Alfaro M."/>
            <person name="Sun H."/>
            <person name="Tritt A."/>
            <person name="Yoshinaga Y."/>
            <person name="Zwiers L.-H."/>
            <person name="Turgeon B."/>
            <person name="Goodwin S."/>
            <person name="Spatafora J."/>
            <person name="Crous P."/>
            <person name="Grigoriev I."/>
        </authorList>
    </citation>
    <scope>NUCLEOTIDE SEQUENCE</scope>
    <source>
        <strain evidence="2 4">CBS 304.34</strain>
    </source>
</reference>
<gene>
    <name evidence="2 4" type="ORF">BDZ99DRAFT_458939</name>
</gene>
<protein>
    <submittedName>
        <fullName evidence="2 4">Uncharacterized protein</fullName>
    </submittedName>
</protein>
<proteinExistence type="predicted"/>
<reference evidence="4" key="2">
    <citation type="submission" date="2020-04" db="EMBL/GenBank/DDBJ databases">
        <authorList>
            <consortium name="NCBI Genome Project"/>
        </authorList>
    </citation>
    <scope>NUCLEOTIDE SEQUENCE</scope>
    <source>
        <strain evidence="4">CBS 304.34</strain>
    </source>
</reference>
<reference evidence="4" key="3">
    <citation type="submission" date="2025-04" db="UniProtKB">
        <authorList>
            <consortium name="RefSeq"/>
        </authorList>
    </citation>
    <scope>IDENTIFICATION</scope>
    <source>
        <strain evidence="4">CBS 304.34</strain>
    </source>
</reference>
<keyword evidence="3" id="KW-1185">Reference proteome</keyword>
<dbReference type="RefSeq" id="XP_033581951.1">
    <property type="nucleotide sequence ID" value="XM_033719042.1"/>
</dbReference>
<evidence type="ECO:0000313" key="4">
    <source>
        <dbReference type="RefSeq" id="XP_033581951.1"/>
    </source>
</evidence>
<accession>A0A6A6Z406</accession>
<name>A0A6A6Z406_9PEZI</name>
<evidence type="ECO:0000313" key="2">
    <source>
        <dbReference type="EMBL" id="KAF2814987.1"/>
    </source>
</evidence>
<dbReference type="Proteomes" id="UP000504636">
    <property type="component" value="Unplaced"/>
</dbReference>
<evidence type="ECO:0000313" key="3">
    <source>
        <dbReference type="Proteomes" id="UP000504636"/>
    </source>
</evidence>